<proteinExistence type="predicted"/>
<accession>A0A2W4YLS9</accession>
<dbReference type="EMBL" id="QBMP01000395">
    <property type="protein sequence ID" value="PZO43908.1"/>
    <property type="molecule type" value="Genomic_DNA"/>
</dbReference>
<sequence length="360" mass="40964">MSSLDLDGLRKDLFVHLQRGSLGSLDNRTDHKEHSLSFLAHGEANVIFRLNQQQIVRVAVNTPNQRFGGDFSLLTSFEQAILDYIQGTGIGHELQFAQSQPAPDFPYTYLITNYLVGEPLNYSRAHLRQCAETLAHLHRLPLSARYDVAQLSPPVPVIDQPLELFYQESKEYAQPYLDSAEADPAIAQMIQALLAKARSRLGLAHLLTRYPHRCLVHSDHTYENWVINDQHAYLIDWEWAEIGSPAGDLGHFLSPVTICRRQGYALPPENRAFFLQCYYDALADKQLATAIKHHFAAFGPFPAVRSLCWTAGYWITARRWYAEANNDSAIERIRRLQESHDQFKDLCEAVMAWLDEGVTT</sequence>
<protein>
    <recommendedName>
        <fullName evidence="1">Aminoglycoside phosphotransferase domain-containing protein</fullName>
    </recommendedName>
</protein>
<gene>
    <name evidence="2" type="ORF">DCF15_22365</name>
</gene>
<dbReference type="PANTHER" id="PTHR21310">
    <property type="entry name" value="AMINOGLYCOSIDE PHOSPHOTRANSFERASE-RELATED-RELATED"/>
    <property type="match status" value="1"/>
</dbReference>
<dbReference type="SUPFAM" id="SSF56112">
    <property type="entry name" value="Protein kinase-like (PK-like)"/>
    <property type="match status" value="1"/>
</dbReference>
<dbReference type="InterPro" id="IPR002575">
    <property type="entry name" value="Aminoglycoside_PTrfase"/>
</dbReference>
<name>A0A2W4YLS9_9CYAN</name>
<evidence type="ECO:0000259" key="1">
    <source>
        <dbReference type="Pfam" id="PF01636"/>
    </source>
</evidence>
<evidence type="ECO:0000313" key="2">
    <source>
        <dbReference type="EMBL" id="PZO43908.1"/>
    </source>
</evidence>
<dbReference type="Proteomes" id="UP000249794">
    <property type="component" value="Unassembled WGS sequence"/>
</dbReference>
<organism evidence="2 3">
    <name type="scientific">Phormidesmis priestleyi</name>
    <dbReference type="NCBI Taxonomy" id="268141"/>
    <lineage>
        <taxon>Bacteria</taxon>
        <taxon>Bacillati</taxon>
        <taxon>Cyanobacteriota</taxon>
        <taxon>Cyanophyceae</taxon>
        <taxon>Leptolyngbyales</taxon>
        <taxon>Leptolyngbyaceae</taxon>
        <taxon>Phormidesmis</taxon>
    </lineage>
</organism>
<dbReference type="AlphaFoldDB" id="A0A2W4YLS9"/>
<dbReference type="InterPro" id="IPR051678">
    <property type="entry name" value="AGP_Transferase"/>
</dbReference>
<reference evidence="2 3" key="2">
    <citation type="submission" date="2018-06" db="EMBL/GenBank/DDBJ databases">
        <title>Metagenomic assembly of (sub)arctic Cyanobacteria and their associated microbiome from non-axenic cultures.</title>
        <authorList>
            <person name="Baurain D."/>
        </authorList>
    </citation>
    <scope>NUCLEOTIDE SEQUENCE [LARGE SCALE GENOMIC DNA]</scope>
    <source>
        <strain evidence="2">ULC027bin1</strain>
    </source>
</reference>
<feature type="domain" description="Aminoglycoside phosphotransferase" evidence="1">
    <location>
        <begin position="76"/>
        <end position="254"/>
    </location>
</feature>
<dbReference type="Pfam" id="PF01636">
    <property type="entry name" value="APH"/>
    <property type="match status" value="1"/>
</dbReference>
<dbReference type="Gene3D" id="3.90.1200.10">
    <property type="match status" value="1"/>
</dbReference>
<reference evidence="3" key="1">
    <citation type="submission" date="2018-04" db="EMBL/GenBank/DDBJ databases">
        <authorList>
            <person name="Cornet L."/>
        </authorList>
    </citation>
    <scope>NUCLEOTIDE SEQUENCE [LARGE SCALE GENOMIC DNA]</scope>
</reference>
<evidence type="ECO:0000313" key="3">
    <source>
        <dbReference type="Proteomes" id="UP000249794"/>
    </source>
</evidence>
<dbReference type="InterPro" id="IPR011009">
    <property type="entry name" value="Kinase-like_dom_sf"/>
</dbReference>
<comment type="caution">
    <text evidence="2">The sequence shown here is derived from an EMBL/GenBank/DDBJ whole genome shotgun (WGS) entry which is preliminary data.</text>
</comment>